<gene>
    <name evidence="2" type="ORF">FDP22_02835</name>
</gene>
<name>A0A5B8FIB1_9RHOB</name>
<protein>
    <submittedName>
        <fullName evidence="2">DUF599 domain-containing protein</fullName>
    </submittedName>
</protein>
<proteinExistence type="predicted"/>
<dbReference type="EMBL" id="CP040818">
    <property type="protein sequence ID" value="QDL93561.1"/>
    <property type="molecule type" value="Genomic_DNA"/>
</dbReference>
<keyword evidence="3" id="KW-1185">Reference proteome</keyword>
<keyword evidence="1" id="KW-0472">Membrane</keyword>
<dbReference type="Pfam" id="PF04654">
    <property type="entry name" value="DUF599"/>
    <property type="match status" value="1"/>
</dbReference>
<evidence type="ECO:0000313" key="2">
    <source>
        <dbReference type="EMBL" id="QDL93561.1"/>
    </source>
</evidence>
<accession>A0A5B8FIB1</accession>
<dbReference type="Proteomes" id="UP000305888">
    <property type="component" value="Chromosome"/>
</dbReference>
<sequence length="236" mass="26292">MPEFANLSNFFTLRDALAAGFLLLSWAVSGYLIEHAPKHRPSMHMLMQSYRLSWMQEMCRRDVRIFDTNILSTLRQGPSFFGSACMIAIGGGLALLGQTDRLVSVAQDLNVEGASLRVVWEAKILLVIVILASAFLKFVWSHRLFGYCAVVMASVPNLDGGGVTEDMNEIARKAGYLNIYAARSFNRGLRAVYFALAGLSWLLGPEALVIATVFTLFTLYRREFNSQSRAVVLARR</sequence>
<evidence type="ECO:0000256" key="1">
    <source>
        <dbReference type="SAM" id="Phobius"/>
    </source>
</evidence>
<reference evidence="2 3" key="1">
    <citation type="submission" date="2019-06" db="EMBL/GenBank/DDBJ databases">
        <title>Genome sequence of Rhodobacteraceae bacterium D4M1.</title>
        <authorList>
            <person name="Cao J."/>
        </authorList>
    </citation>
    <scope>NUCLEOTIDE SEQUENCE [LARGE SCALE GENOMIC DNA]</scope>
    <source>
        <strain evidence="2 3">D4M1</strain>
    </source>
</reference>
<feature type="transmembrane region" description="Helical" evidence="1">
    <location>
        <begin position="192"/>
        <end position="220"/>
    </location>
</feature>
<feature type="transmembrane region" description="Helical" evidence="1">
    <location>
        <begin position="118"/>
        <end position="136"/>
    </location>
</feature>
<dbReference type="InterPro" id="IPR006747">
    <property type="entry name" value="DUF599"/>
</dbReference>
<organism evidence="2 3">
    <name type="scientific">Paroceanicella profunda</name>
    <dbReference type="NCBI Taxonomy" id="2579971"/>
    <lineage>
        <taxon>Bacteria</taxon>
        <taxon>Pseudomonadati</taxon>
        <taxon>Pseudomonadota</taxon>
        <taxon>Alphaproteobacteria</taxon>
        <taxon>Rhodobacterales</taxon>
        <taxon>Paracoccaceae</taxon>
        <taxon>Paroceanicella</taxon>
    </lineage>
</organism>
<evidence type="ECO:0000313" key="3">
    <source>
        <dbReference type="Proteomes" id="UP000305888"/>
    </source>
</evidence>
<feature type="transmembrane region" description="Helical" evidence="1">
    <location>
        <begin position="80"/>
        <end position="98"/>
    </location>
</feature>
<dbReference type="OrthoDB" id="9806874at2"/>
<dbReference type="AlphaFoldDB" id="A0A5B8FIB1"/>
<keyword evidence="1" id="KW-0812">Transmembrane</keyword>
<feature type="transmembrane region" description="Helical" evidence="1">
    <location>
        <begin position="16"/>
        <end position="33"/>
    </location>
</feature>
<keyword evidence="1" id="KW-1133">Transmembrane helix</keyword>
<dbReference type="KEGG" id="ppru:FDP22_02835"/>